<name>A0A9P1DA25_9DINO</name>
<feature type="non-terminal residue" evidence="1">
    <location>
        <position position="103"/>
    </location>
</feature>
<gene>
    <name evidence="1" type="ORF">C1SCF055_LOCUS31617</name>
</gene>
<protein>
    <submittedName>
        <fullName evidence="1">Uncharacterized protein</fullName>
    </submittedName>
</protein>
<proteinExistence type="predicted"/>
<dbReference type="EMBL" id="CAMXCT030003725">
    <property type="protein sequence ID" value="CAL4793244.1"/>
    <property type="molecule type" value="Genomic_DNA"/>
</dbReference>
<accession>A0A9P1DA25</accession>
<evidence type="ECO:0000313" key="1">
    <source>
        <dbReference type="EMBL" id="CAI4005932.1"/>
    </source>
</evidence>
<evidence type="ECO:0000313" key="2">
    <source>
        <dbReference type="EMBL" id="CAL4793244.1"/>
    </source>
</evidence>
<reference evidence="1" key="1">
    <citation type="submission" date="2022-10" db="EMBL/GenBank/DDBJ databases">
        <authorList>
            <person name="Chen Y."/>
            <person name="Dougan E. K."/>
            <person name="Chan C."/>
            <person name="Rhodes N."/>
            <person name="Thang M."/>
        </authorList>
    </citation>
    <scope>NUCLEOTIDE SEQUENCE</scope>
</reference>
<comment type="caution">
    <text evidence="1">The sequence shown here is derived from an EMBL/GenBank/DDBJ whole genome shotgun (WGS) entry which is preliminary data.</text>
</comment>
<dbReference type="EMBL" id="CAMXCT010003725">
    <property type="protein sequence ID" value="CAI4005932.1"/>
    <property type="molecule type" value="Genomic_DNA"/>
</dbReference>
<sequence>TLEELDDKEEEEEPGSKSECGFKAAAYRRFLVSADKFVDVTWFWSFLFPWAFTLPEAASPSLGHRLVFFIAIANLYVPVSKQVSMRVAEYIVPDTKSIGGILN</sequence>
<dbReference type="Proteomes" id="UP001152797">
    <property type="component" value="Unassembled WGS sequence"/>
</dbReference>
<evidence type="ECO:0000313" key="3">
    <source>
        <dbReference type="Proteomes" id="UP001152797"/>
    </source>
</evidence>
<organism evidence="1">
    <name type="scientific">Cladocopium goreaui</name>
    <dbReference type="NCBI Taxonomy" id="2562237"/>
    <lineage>
        <taxon>Eukaryota</taxon>
        <taxon>Sar</taxon>
        <taxon>Alveolata</taxon>
        <taxon>Dinophyceae</taxon>
        <taxon>Suessiales</taxon>
        <taxon>Symbiodiniaceae</taxon>
        <taxon>Cladocopium</taxon>
    </lineage>
</organism>
<keyword evidence="3" id="KW-1185">Reference proteome</keyword>
<dbReference type="AlphaFoldDB" id="A0A9P1DA25"/>
<dbReference type="EMBL" id="CAMXCT020003725">
    <property type="protein sequence ID" value="CAL1159307.1"/>
    <property type="molecule type" value="Genomic_DNA"/>
</dbReference>
<reference evidence="2 3" key="2">
    <citation type="submission" date="2024-05" db="EMBL/GenBank/DDBJ databases">
        <authorList>
            <person name="Chen Y."/>
            <person name="Shah S."/>
            <person name="Dougan E. K."/>
            <person name="Thang M."/>
            <person name="Chan C."/>
        </authorList>
    </citation>
    <scope>NUCLEOTIDE SEQUENCE [LARGE SCALE GENOMIC DNA]</scope>
</reference>